<evidence type="ECO:0000256" key="1">
    <source>
        <dbReference type="SAM" id="SignalP"/>
    </source>
</evidence>
<protein>
    <submittedName>
        <fullName evidence="4">Metallo-beta-lactamase domain-containing protein</fullName>
    </submittedName>
</protein>
<keyword evidence="3" id="KW-1185">Reference proteome</keyword>
<evidence type="ECO:0000313" key="3">
    <source>
        <dbReference type="Proteomes" id="UP000887575"/>
    </source>
</evidence>
<dbReference type="Proteomes" id="UP000887575">
    <property type="component" value="Unassembled WGS sequence"/>
</dbReference>
<dbReference type="Gene3D" id="3.60.15.10">
    <property type="entry name" value="Ribonuclease Z/Hydroxyacylglutathione hydrolase-like"/>
    <property type="match status" value="1"/>
</dbReference>
<dbReference type="WBParaSite" id="MBELARI_LOCUS8215">
    <property type="protein sequence ID" value="MBELARI_LOCUS8215"/>
    <property type="gene ID" value="MBELARI_LOCUS8215"/>
</dbReference>
<proteinExistence type="predicted"/>
<evidence type="ECO:0000259" key="2">
    <source>
        <dbReference type="Pfam" id="PF12706"/>
    </source>
</evidence>
<dbReference type="Pfam" id="PF12706">
    <property type="entry name" value="Lactamase_B_2"/>
    <property type="match status" value="1"/>
</dbReference>
<dbReference type="GO" id="GO:0070291">
    <property type="term" value="P:N-acylethanolamine metabolic process"/>
    <property type="evidence" value="ECO:0007669"/>
    <property type="project" value="TreeGrafter"/>
</dbReference>
<evidence type="ECO:0000313" key="4">
    <source>
        <dbReference type="WBParaSite" id="MBELARI_LOCUS8215"/>
    </source>
</evidence>
<dbReference type="InterPro" id="IPR001279">
    <property type="entry name" value="Metallo-B-lactamas"/>
</dbReference>
<reference evidence="4" key="1">
    <citation type="submission" date="2024-02" db="UniProtKB">
        <authorList>
            <consortium name="WormBaseParasite"/>
        </authorList>
    </citation>
    <scope>IDENTIFICATION</scope>
</reference>
<feature type="domain" description="Metallo-beta-lactamase" evidence="2">
    <location>
        <begin position="120"/>
        <end position="327"/>
    </location>
</feature>
<accession>A0AAF3FN91</accession>
<dbReference type="InterPro" id="IPR036866">
    <property type="entry name" value="RibonucZ/Hydroxyglut_hydro"/>
</dbReference>
<name>A0AAF3FN91_9BILA</name>
<dbReference type="PANTHER" id="PTHR15032:SF4">
    <property type="entry name" value="N-ACYL-PHOSPHATIDYLETHANOLAMINE-HYDROLYZING PHOSPHOLIPASE D"/>
    <property type="match status" value="1"/>
</dbReference>
<dbReference type="SUPFAM" id="SSF56281">
    <property type="entry name" value="Metallo-hydrolase/oxidoreductase"/>
    <property type="match status" value="1"/>
</dbReference>
<feature type="signal peptide" evidence="1">
    <location>
        <begin position="1"/>
        <end position="20"/>
    </location>
</feature>
<organism evidence="3 4">
    <name type="scientific">Mesorhabditis belari</name>
    <dbReference type="NCBI Taxonomy" id="2138241"/>
    <lineage>
        <taxon>Eukaryota</taxon>
        <taxon>Metazoa</taxon>
        <taxon>Ecdysozoa</taxon>
        <taxon>Nematoda</taxon>
        <taxon>Chromadorea</taxon>
        <taxon>Rhabditida</taxon>
        <taxon>Rhabditina</taxon>
        <taxon>Rhabditomorpha</taxon>
        <taxon>Rhabditoidea</taxon>
        <taxon>Rhabditidae</taxon>
        <taxon>Mesorhabditinae</taxon>
        <taxon>Mesorhabditis</taxon>
    </lineage>
</organism>
<dbReference type="GO" id="GO:0005737">
    <property type="term" value="C:cytoplasm"/>
    <property type="evidence" value="ECO:0007669"/>
    <property type="project" value="TreeGrafter"/>
</dbReference>
<dbReference type="GO" id="GO:0070290">
    <property type="term" value="F:N-acylphosphatidylethanolamine-specific phospholipase D activity"/>
    <property type="evidence" value="ECO:0007669"/>
    <property type="project" value="TreeGrafter"/>
</dbReference>
<dbReference type="PANTHER" id="PTHR15032">
    <property type="entry name" value="N-ACYL-PHOSPHATIDYLETHANOLAMINE-HYDROLYZING PHOSPHOLIPASE D"/>
    <property type="match status" value="1"/>
</dbReference>
<feature type="chain" id="PRO_5042210205" evidence="1">
    <location>
        <begin position="21"/>
        <end position="380"/>
    </location>
</feature>
<dbReference type="AlphaFoldDB" id="A0AAF3FN91"/>
<keyword evidence="1" id="KW-0732">Signal</keyword>
<dbReference type="GO" id="GO:0070292">
    <property type="term" value="P:N-acylphosphatidylethanolamine metabolic process"/>
    <property type="evidence" value="ECO:0007669"/>
    <property type="project" value="TreeGrafter"/>
</dbReference>
<sequence>MTQWLFLLFWIGICLSTANASKQDPTTTMDTDDFAKPDIEGGRYKNPSSFANWDGIPGPSSLIKWRLTEKDESKIPSDEKELNKTIPVIPMKSFESNSSLFASWLGHATVLASVDGVKLITDPVWAQRVSPFPFAGPRRYRPPPIDIENLPELDIGVISHDHYDHLDIDAVKKINSRFPSMRWFVPMGMGDWLKSQGIESDATNRERVTQMSWGQSKEVTISGKNFTVWCIPAQHWCQRGPFDRNKRLWAGWIVEGPTKKFLYTGDTGFCNSEYEKVGKKFGGIDLAAIPIGCYAPRWFMKSQHIDVPEAISIHKLIKAKTSIGIHWGTYEMGSYEFYLDPKQWLERELKKESGGDTKFITIPMGSIWEDKPNPSTKSSE</sequence>